<dbReference type="InterPro" id="IPR011600">
    <property type="entry name" value="Pept_C14_caspase"/>
</dbReference>
<feature type="domain" description="HTH cro/C1-type" evidence="1">
    <location>
        <begin position="249"/>
        <end position="284"/>
    </location>
</feature>
<dbReference type="EMBL" id="JAFEUF010000086">
    <property type="protein sequence ID" value="MBM7055722.1"/>
    <property type="molecule type" value="Genomic_DNA"/>
</dbReference>
<dbReference type="PROSITE" id="PS50943">
    <property type="entry name" value="HTH_CROC1"/>
    <property type="match status" value="1"/>
</dbReference>
<dbReference type="Pfam" id="PF00656">
    <property type="entry name" value="Peptidase_C14"/>
    <property type="match status" value="1"/>
</dbReference>
<accession>A0ABS2HYZ0</accession>
<sequence>MGQYVAGGSVKKAAANLHEELRALRDRAWRARRAAGHNPSLSALLVDARVQQVPGAHLLKEWQVQRLTGPARGFRVPVSASQRHRALVLALAMCRWAGEDFDPKRWDDLVLAAADEKRAANAMADLSGGATGKLTPDAYGFVTPEALGGVDNYRMLCEVAGLDVVPGGYGLLFAEDGDGRRVTLATRDLDYARYLAAAAAVPGMLSNAEIQPVKFSIRRGGWPEDWHTDHARFNVQVISDGAVEFGAWLYHELTKAGISQATLAERLGVPRSAVSGWVRGSIIPEQNIQLGVMQALFDLGADPGISVFSGVSEDQFDCWRNGAAVLIGVSTYEDMPSVPAIDNNLASMEKVLVERLGIPAGKIRTVGNPTTSVEIHDHIEAAIESIDPALGGLFIYYAGHGWTNPKNARLLLGLPGSRRRHSYSAWEFDRLREQLADSSVGTRILVLDSCYSGAALDVLAADLSSSVAIAGTYVMTSSTATNASMAPEGERYTTFTGVLIESLDSGIPGAGGVIYADTLFRHLEKELGSRGFPVPCRQVGHDGDLIPLTCNPWKDRK</sequence>
<dbReference type="InterPro" id="IPR029030">
    <property type="entry name" value="Caspase-like_dom_sf"/>
</dbReference>
<dbReference type="SUPFAM" id="SSF52129">
    <property type="entry name" value="Caspase-like"/>
    <property type="match status" value="1"/>
</dbReference>
<dbReference type="RefSeq" id="WP_205084005.1">
    <property type="nucleotide sequence ID" value="NZ_JAFEUF010000086.1"/>
</dbReference>
<evidence type="ECO:0000313" key="3">
    <source>
        <dbReference type="Proteomes" id="UP000712045"/>
    </source>
</evidence>
<dbReference type="InterPro" id="IPR010982">
    <property type="entry name" value="Lambda_DNA-bd_dom_sf"/>
</dbReference>
<reference evidence="2 3" key="1">
    <citation type="submission" date="2021-02" db="EMBL/GenBank/DDBJ databases">
        <title>Genome Streptomyces sp. RHZ10.</title>
        <authorList>
            <person name="Besaury L."/>
        </authorList>
    </citation>
    <scope>NUCLEOTIDE SEQUENCE [LARGE SCALE GENOMIC DNA]</scope>
    <source>
        <strain evidence="2 3">RHZ10</strain>
    </source>
</reference>
<organism evidence="2 3">
    <name type="scientific">Streptomyces durocortorensis</name>
    <dbReference type="NCBI Taxonomy" id="2811104"/>
    <lineage>
        <taxon>Bacteria</taxon>
        <taxon>Bacillati</taxon>
        <taxon>Actinomycetota</taxon>
        <taxon>Actinomycetes</taxon>
        <taxon>Kitasatosporales</taxon>
        <taxon>Streptomycetaceae</taxon>
        <taxon>Streptomyces</taxon>
    </lineage>
</organism>
<dbReference type="Pfam" id="PF01381">
    <property type="entry name" value="HTH_3"/>
    <property type="match status" value="1"/>
</dbReference>
<dbReference type="Gene3D" id="3.40.50.1460">
    <property type="match status" value="1"/>
</dbReference>
<protein>
    <submittedName>
        <fullName evidence="2">Caspase family protein</fullName>
    </submittedName>
</protein>
<keyword evidence="3" id="KW-1185">Reference proteome</keyword>
<evidence type="ECO:0000313" key="2">
    <source>
        <dbReference type="EMBL" id="MBM7055722.1"/>
    </source>
</evidence>
<name>A0ABS2HYZ0_9ACTN</name>
<evidence type="ECO:0000259" key="1">
    <source>
        <dbReference type="PROSITE" id="PS50943"/>
    </source>
</evidence>
<gene>
    <name evidence="2" type="ORF">JS521_18075</name>
</gene>
<dbReference type="Gene3D" id="1.10.260.40">
    <property type="entry name" value="lambda repressor-like DNA-binding domains"/>
    <property type="match status" value="1"/>
</dbReference>
<dbReference type="NCBIfam" id="NF047832">
    <property type="entry name" value="caspase_w_EACC1"/>
    <property type="match status" value="1"/>
</dbReference>
<dbReference type="CDD" id="cd00093">
    <property type="entry name" value="HTH_XRE"/>
    <property type="match status" value="1"/>
</dbReference>
<dbReference type="SUPFAM" id="SSF47413">
    <property type="entry name" value="lambda repressor-like DNA-binding domains"/>
    <property type="match status" value="1"/>
</dbReference>
<comment type="caution">
    <text evidence="2">The sequence shown here is derived from an EMBL/GenBank/DDBJ whole genome shotgun (WGS) entry which is preliminary data.</text>
</comment>
<dbReference type="Proteomes" id="UP000712045">
    <property type="component" value="Unassembled WGS sequence"/>
</dbReference>
<dbReference type="InterPro" id="IPR001387">
    <property type="entry name" value="Cro/C1-type_HTH"/>
</dbReference>
<proteinExistence type="predicted"/>
<dbReference type="SMART" id="SM00530">
    <property type="entry name" value="HTH_XRE"/>
    <property type="match status" value="1"/>
</dbReference>